<feature type="transmembrane region" description="Helical" evidence="1">
    <location>
        <begin position="76"/>
        <end position="92"/>
    </location>
</feature>
<reference evidence="2 3" key="1">
    <citation type="submission" date="2013-06" db="EMBL/GenBank/DDBJ databases">
        <title>Complete genome sequence of Paenibacillus mucilaginosus K02.</title>
        <authorList>
            <person name="Xiao B."/>
            <person name="Sun L."/>
            <person name="Xiao L."/>
            <person name="Lian B."/>
        </authorList>
    </citation>
    <scope>NUCLEOTIDE SEQUENCE [LARGE SCALE GENOMIC DNA]</scope>
    <source>
        <strain evidence="2 3">K02</strain>
    </source>
</reference>
<dbReference type="HOGENOM" id="CLU_1702518_0_0_9"/>
<protein>
    <submittedName>
        <fullName evidence="2">Uncharacterized protein</fullName>
    </submittedName>
</protein>
<gene>
    <name evidence="2" type="ORF">B2K_38610</name>
</gene>
<proteinExistence type="predicted"/>
<evidence type="ECO:0000313" key="2">
    <source>
        <dbReference type="EMBL" id="AFH60308.2"/>
    </source>
</evidence>
<keyword evidence="1" id="KW-0812">Transmembrane</keyword>
<evidence type="ECO:0000256" key="1">
    <source>
        <dbReference type="SAM" id="Phobius"/>
    </source>
</evidence>
<feature type="transmembrane region" description="Helical" evidence="1">
    <location>
        <begin position="129"/>
        <end position="151"/>
    </location>
</feature>
<evidence type="ECO:0000313" key="3">
    <source>
        <dbReference type="Proteomes" id="UP000007392"/>
    </source>
</evidence>
<organism evidence="2 3">
    <name type="scientific">Paenibacillus mucilaginosus K02</name>
    <dbReference type="NCBI Taxonomy" id="997761"/>
    <lineage>
        <taxon>Bacteria</taxon>
        <taxon>Bacillati</taxon>
        <taxon>Bacillota</taxon>
        <taxon>Bacilli</taxon>
        <taxon>Bacillales</taxon>
        <taxon>Paenibacillaceae</taxon>
        <taxon>Paenibacillus</taxon>
    </lineage>
</organism>
<name>I0BD61_9BACL</name>
<accession>I0BD61</accession>
<keyword evidence="1" id="KW-0472">Membrane</keyword>
<dbReference type="Proteomes" id="UP000007392">
    <property type="component" value="Chromosome"/>
</dbReference>
<sequence length="154" mass="17803">MITVLGSDIMTSRVDPDIRRYHAIITDTDLRYIQYGAIITGIEITTHINIVTQITMEIMLNANAFTYAAKQFSNQPFFLLSILGIAVIKSLYKPLCSHVFLPQFIRSPFVIDLLFFFRHGFLQAKMVFLSINYLVITWEMLSVLVELSFLFPHY</sequence>
<keyword evidence="1" id="KW-1133">Transmembrane helix</keyword>
<dbReference type="EMBL" id="CP003422">
    <property type="protein sequence ID" value="AFH60308.2"/>
    <property type="molecule type" value="Genomic_DNA"/>
</dbReference>
<dbReference type="KEGG" id="pmw:B2K_38610"/>
<feature type="transmembrane region" description="Helical" evidence="1">
    <location>
        <begin position="98"/>
        <end position="117"/>
    </location>
</feature>
<dbReference type="AlphaFoldDB" id="I0BD61"/>